<name>A0A1N6D5E6_9BACT</name>
<reference evidence="2" key="1">
    <citation type="submission" date="2016-11" db="EMBL/GenBank/DDBJ databases">
        <authorList>
            <person name="Varghese N."/>
            <person name="Submissions S."/>
        </authorList>
    </citation>
    <scope>NUCLEOTIDE SEQUENCE [LARGE SCALE GENOMIC DNA]</scope>
    <source>
        <strain evidence="2">DSM 15292</strain>
    </source>
</reference>
<evidence type="ECO:0000313" key="1">
    <source>
        <dbReference type="EMBL" id="SIN65874.1"/>
    </source>
</evidence>
<proteinExistence type="predicted"/>
<evidence type="ECO:0000313" key="2">
    <source>
        <dbReference type="Proteomes" id="UP000185221"/>
    </source>
</evidence>
<evidence type="ECO:0008006" key="3">
    <source>
        <dbReference type="Google" id="ProtNLM"/>
    </source>
</evidence>
<organism evidence="1 2">
    <name type="scientific">Algoriphagus halophilus</name>
    <dbReference type="NCBI Taxonomy" id="226505"/>
    <lineage>
        <taxon>Bacteria</taxon>
        <taxon>Pseudomonadati</taxon>
        <taxon>Bacteroidota</taxon>
        <taxon>Cytophagia</taxon>
        <taxon>Cytophagales</taxon>
        <taxon>Cyclobacteriaceae</taxon>
        <taxon>Algoriphagus</taxon>
    </lineage>
</organism>
<gene>
    <name evidence="1" type="ORF">SAMN05444394_0229</name>
</gene>
<dbReference type="InterPro" id="IPR036249">
    <property type="entry name" value="Thioredoxin-like_sf"/>
</dbReference>
<dbReference type="SUPFAM" id="SSF52833">
    <property type="entry name" value="Thioredoxin-like"/>
    <property type="match status" value="1"/>
</dbReference>
<dbReference type="Gene3D" id="3.40.30.10">
    <property type="entry name" value="Glutaredoxin"/>
    <property type="match status" value="1"/>
</dbReference>
<protein>
    <recommendedName>
        <fullName evidence="3">Peroxiredoxin</fullName>
    </recommendedName>
</protein>
<accession>A0A1N6D5E6</accession>
<dbReference type="Proteomes" id="UP000185221">
    <property type="component" value="Unassembled WGS sequence"/>
</dbReference>
<dbReference type="AlphaFoldDB" id="A0A1N6D5E6"/>
<dbReference type="STRING" id="226505.SAMN05444394_0229"/>
<sequence length="186" mass="22251">MELLKEKPGLELQHLYGKYGELEKALYDPNEPYKKYRRDPELRPKIGENFPEFVFKTIEGEEFGKDQLNEKWVLIHFNHLTQFIKKPVWDKLYLDLQKAKKNYSIECFSLFAYEEDLKTSFGEYQPIIHLVNNGRGFFERYHIIKSPTSVLINPDGLVIQYYFESEAIEFLPFLETQEKHHLNQPN</sequence>
<keyword evidence="2" id="KW-1185">Reference proteome</keyword>
<dbReference type="EMBL" id="FSRC01000001">
    <property type="protein sequence ID" value="SIN65874.1"/>
    <property type="molecule type" value="Genomic_DNA"/>
</dbReference>